<dbReference type="Gene3D" id="2.40.128.20">
    <property type="match status" value="2"/>
</dbReference>
<feature type="domain" description="Biogenesis factor required for ATP synthase 1-like C-terminal" evidence="2">
    <location>
        <begin position="195"/>
        <end position="253"/>
    </location>
</feature>
<dbReference type="InterPro" id="IPR048378">
    <property type="entry name" value="BFA1-like_C"/>
</dbReference>
<evidence type="ECO:0000259" key="2">
    <source>
        <dbReference type="Pfam" id="PF21053"/>
    </source>
</evidence>
<dbReference type="AlphaFoldDB" id="A0A367R339"/>
<comment type="caution">
    <text evidence="3">The sequence shown here is derived from an EMBL/GenBank/DDBJ whole genome shotgun (WGS) entry which is preliminary data.</text>
</comment>
<gene>
    <name evidence="3" type="ORF">A6769_32645</name>
</gene>
<sequence>MDAKERNWNYCTNHLLNWHGIWTRYTPVGDVKESFQSLRSFESNPEKTKIIHTNTYIYANGETKQESWEFNFLSNSLDNGLFHPSSETMRGYFFVSGHATWATVKLNPNSYFGIELFFRHEDLRHSVGIVYDENGNLFHIANIREDCNGFPSKYWSTELNQLPERDFSGNWQGISMNITPDLKISEPIVTQFNWHRSGHKYYYLPDGVSINCPSSISIGTPFSLIANWLINNYEMYQLIANYDDFGAFSSLTLETFLISNV</sequence>
<organism evidence="3 4">
    <name type="scientific">Nostoc punctiforme NIES-2108</name>
    <dbReference type="NCBI Taxonomy" id="1356359"/>
    <lineage>
        <taxon>Bacteria</taxon>
        <taxon>Bacillati</taxon>
        <taxon>Cyanobacteriota</taxon>
        <taxon>Cyanophyceae</taxon>
        <taxon>Nostocales</taxon>
        <taxon>Nostocaceae</taxon>
        <taxon>Nostoc</taxon>
    </lineage>
</organism>
<accession>A0A367R339</accession>
<evidence type="ECO:0000259" key="1">
    <source>
        <dbReference type="Pfam" id="PF12204"/>
    </source>
</evidence>
<name>A0A367R339_NOSPU</name>
<evidence type="ECO:0000313" key="4">
    <source>
        <dbReference type="Proteomes" id="UP000252085"/>
    </source>
</evidence>
<dbReference type="InterPro" id="IPR022017">
    <property type="entry name" value="BFA1-like_DUF3598"/>
</dbReference>
<dbReference type="EMBL" id="LXQE01000182">
    <property type="protein sequence ID" value="RCJ30825.1"/>
    <property type="molecule type" value="Genomic_DNA"/>
</dbReference>
<protein>
    <submittedName>
        <fullName evidence="3">Uncharacterized protein</fullName>
    </submittedName>
</protein>
<dbReference type="Proteomes" id="UP000252085">
    <property type="component" value="Unassembled WGS sequence"/>
</dbReference>
<dbReference type="InterPro" id="IPR012674">
    <property type="entry name" value="Calycin"/>
</dbReference>
<dbReference type="Pfam" id="PF12204">
    <property type="entry name" value="DUF3598_N"/>
    <property type="match status" value="1"/>
</dbReference>
<feature type="domain" description="DUF3598" evidence="1">
    <location>
        <begin position="5"/>
        <end position="149"/>
    </location>
</feature>
<proteinExistence type="predicted"/>
<dbReference type="SUPFAM" id="SSF50814">
    <property type="entry name" value="Lipocalins"/>
    <property type="match status" value="2"/>
</dbReference>
<reference evidence="3 4" key="1">
    <citation type="submission" date="2016-04" db="EMBL/GenBank/DDBJ databases">
        <authorList>
            <person name="Evans L.H."/>
            <person name="Alamgir A."/>
            <person name="Owens N."/>
            <person name="Weber N.D."/>
            <person name="Virtaneva K."/>
            <person name="Barbian K."/>
            <person name="Babar A."/>
            <person name="Rosenke K."/>
        </authorList>
    </citation>
    <scope>NUCLEOTIDE SEQUENCE [LARGE SCALE GENOMIC DNA]</scope>
    <source>
        <strain evidence="3">NIES-2108</strain>
    </source>
</reference>
<evidence type="ECO:0000313" key="3">
    <source>
        <dbReference type="EMBL" id="RCJ30825.1"/>
    </source>
</evidence>
<dbReference type="Pfam" id="PF21053">
    <property type="entry name" value="BFA1_C"/>
    <property type="match status" value="1"/>
</dbReference>